<protein>
    <submittedName>
        <fullName evidence="2">Uncharacterized protein</fullName>
    </submittedName>
</protein>
<evidence type="ECO:0000313" key="2">
    <source>
        <dbReference type="EMBL" id="GJS65844.1"/>
    </source>
</evidence>
<proteinExistence type="predicted"/>
<keyword evidence="3" id="KW-1185">Reference proteome</keyword>
<dbReference type="EMBL" id="BQNB010009607">
    <property type="protein sequence ID" value="GJS65844.1"/>
    <property type="molecule type" value="Genomic_DNA"/>
</dbReference>
<sequence>MPGCSWRGHLREVHIHYCPDVLRGDTCEEYIFINSWVFLKGTPATGTYGFHYCLGLLGGDTYDGYIVHRFHELRATVKAKTVNREVQLQALVDGKRIIITESTVRRDLQLEDAEGVDCLPNATIFEQLILMGAKTTTWNEFSSTMASEIICLAINQKFNFSKYIFENEAIYKELDDSLVRAATTASSLEAEQDNGNIIKTRSKATPSKAGSQGTTSGGGPKRQETMGDTTARTRFESVSKLSNDPLFIRARVESSKDEESLGADASKQGRINVIDVDEDITLVNDHVDAFVVEQSGNVVEEVVAVIDAASIILVSGATKIDVEGTLAQALAELKSAKPKADKVVIQEPEQGTTTTPTTIISVPKPPQDKGKGIMIEEPVVEQVKPMKRLEQIRLDEELAFKLQAKEEEEERLTREKAQQIEEANIA</sequence>
<name>A0ABQ4XKF4_9ASTR</name>
<gene>
    <name evidence="2" type="ORF">Tco_0680408</name>
</gene>
<evidence type="ECO:0000256" key="1">
    <source>
        <dbReference type="SAM" id="MobiDB-lite"/>
    </source>
</evidence>
<feature type="region of interest" description="Disordered" evidence="1">
    <location>
        <begin position="350"/>
        <end position="371"/>
    </location>
</feature>
<reference evidence="2" key="1">
    <citation type="journal article" date="2022" name="Int. J. Mol. Sci.">
        <title>Draft Genome of Tanacetum Coccineum: Genomic Comparison of Closely Related Tanacetum-Family Plants.</title>
        <authorList>
            <person name="Yamashiro T."/>
            <person name="Shiraishi A."/>
            <person name="Nakayama K."/>
            <person name="Satake H."/>
        </authorList>
    </citation>
    <scope>NUCLEOTIDE SEQUENCE</scope>
</reference>
<dbReference type="Proteomes" id="UP001151760">
    <property type="component" value="Unassembled WGS sequence"/>
</dbReference>
<accession>A0ABQ4XKF4</accession>
<feature type="compositionally biased region" description="Polar residues" evidence="1">
    <location>
        <begin position="192"/>
        <end position="214"/>
    </location>
</feature>
<feature type="region of interest" description="Disordered" evidence="1">
    <location>
        <begin position="404"/>
        <end position="426"/>
    </location>
</feature>
<evidence type="ECO:0000313" key="3">
    <source>
        <dbReference type="Proteomes" id="UP001151760"/>
    </source>
</evidence>
<reference evidence="2" key="2">
    <citation type="submission" date="2022-01" db="EMBL/GenBank/DDBJ databases">
        <authorList>
            <person name="Yamashiro T."/>
            <person name="Shiraishi A."/>
            <person name="Satake H."/>
            <person name="Nakayama K."/>
        </authorList>
    </citation>
    <scope>NUCLEOTIDE SEQUENCE</scope>
</reference>
<organism evidence="2 3">
    <name type="scientific">Tanacetum coccineum</name>
    <dbReference type="NCBI Taxonomy" id="301880"/>
    <lineage>
        <taxon>Eukaryota</taxon>
        <taxon>Viridiplantae</taxon>
        <taxon>Streptophyta</taxon>
        <taxon>Embryophyta</taxon>
        <taxon>Tracheophyta</taxon>
        <taxon>Spermatophyta</taxon>
        <taxon>Magnoliopsida</taxon>
        <taxon>eudicotyledons</taxon>
        <taxon>Gunneridae</taxon>
        <taxon>Pentapetalae</taxon>
        <taxon>asterids</taxon>
        <taxon>campanulids</taxon>
        <taxon>Asterales</taxon>
        <taxon>Asteraceae</taxon>
        <taxon>Asteroideae</taxon>
        <taxon>Anthemideae</taxon>
        <taxon>Anthemidinae</taxon>
        <taxon>Tanacetum</taxon>
    </lineage>
</organism>
<feature type="region of interest" description="Disordered" evidence="1">
    <location>
        <begin position="192"/>
        <end position="228"/>
    </location>
</feature>
<feature type="compositionally biased region" description="Basic and acidic residues" evidence="1">
    <location>
        <begin position="404"/>
        <end position="419"/>
    </location>
</feature>
<comment type="caution">
    <text evidence="2">The sequence shown here is derived from an EMBL/GenBank/DDBJ whole genome shotgun (WGS) entry which is preliminary data.</text>
</comment>